<protein>
    <submittedName>
        <fullName evidence="1">Uncharacterized protein</fullName>
    </submittedName>
</protein>
<organism evidence="1 2">
    <name type="scientific">Symbiodinium natans</name>
    <dbReference type="NCBI Taxonomy" id="878477"/>
    <lineage>
        <taxon>Eukaryota</taxon>
        <taxon>Sar</taxon>
        <taxon>Alveolata</taxon>
        <taxon>Dinophyceae</taxon>
        <taxon>Suessiales</taxon>
        <taxon>Symbiodiniaceae</taxon>
        <taxon>Symbiodinium</taxon>
    </lineage>
</organism>
<accession>A0A812HYQ0</accession>
<dbReference type="EMBL" id="CAJNDS010000128">
    <property type="protein sequence ID" value="CAE6967482.1"/>
    <property type="molecule type" value="Genomic_DNA"/>
</dbReference>
<reference evidence="1" key="1">
    <citation type="submission" date="2021-02" db="EMBL/GenBank/DDBJ databases">
        <authorList>
            <person name="Dougan E. K."/>
            <person name="Rhodes N."/>
            <person name="Thang M."/>
            <person name="Chan C."/>
        </authorList>
    </citation>
    <scope>NUCLEOTIDE SEQUENCE</scope>
</reference>
<gene>
    <name evidence="1" type="ORF">SNAT2548_LOCUS2281</name>
</gene>
<sequence>MTGALLFSLVEDFRRAMVPDNATEEDVWTLETDLGMLLAMPFQATLSAQLANGAAEPYLLTPGIKEA</sequence>
<name>A0A812HYQ0_9DINO</name>
<dbReference type="AlphaFoldDB" id="A0A812HYQ0"/>
<dbReference type="Proteomes" id="UP000604046">
    <property type="component" value="Unassembled WGS sequence"/>
</dbReference>
<proteinExistence type="predicted"/>
<keyword evidence="2" id="KW-1185">Reference proteome</keyword>
<comment type="caution">
    <text evidence="1">The sequence shown here is derived from an EMBL/GenBank/DDBJ whole genome shotgun (WGS) entry which is preliminary data.</text>
</comment>
<evidence type="ECO:0000313" key="2">
    <source>
        <dbReference type="Proteomes" id="UP000604046"/>
    </source>
</evidence>
<evidence type="ECO:0000313" key="1">
    <source>
        <dbReference type="EMBL" id="CAE6967482.1"/>
    </source>
</evidence>
<dbReference type="OrthoDB" id="10596312at2759"/>